<keyword evidence="4" id="KW-1185">Reference proteome</keyword>
<organism evidence="3 4">
    <name type="scientific">Paeniroseomonas aquatica</name>
    <dbReference type="NCBI Taxonomy" id="373043"/>
    <lineage>
        <taxon>Bacteria</taxon>
        <taxon>Pseudomonadati</taxon>
        <taxon>Pseudomonadota</taxon>
        <taxon>Alphaproteobacteria</taxon>
        <taxon>Acetobacterales</taxon>
        <taxon>Acetobacteraceae</taxon>
        <taxon>Paeniroseomonas</taxon>
    </lineage>
</organism>
<evidence type="ECO:0000256" key="1">
    <source>
        <dbReference type="SAM" id="MobiDB-lite"/>
    </source>
</evidence>
<dbReference type="CDD" id="cd03801">
    <property type="entry name" value="GT4_PimA-like"/>
    <property type="match status" value="1"/>
</dbReference>
<dbReference type="Gene3D" id="3.40.50.2000">
    <property type="entry name" value="Glycogen Phosphorylase B"/>
    <property type="match status" value="2"/>
</dbReference>
<dbReference type="GO" id="GO:0016757">
    <property type="term" value="F:glycosyltransferase activity"/>
    <property type="evidence" value="ECO:0007669"/>
    <property type="project" value="UniProtKB-KW"/>
</dbReference>
<dbReference type="EMBL" id="JAUFPN010000310">
    <property type="protein sequence ID" value="MDN3568885.1"/>
    <property type="molecule type" value="Genomic_DNA"/>
</dbReference>
<proteinExistence type="predicted"/>
<keyword evidence="3" id="KW-0808">Transferase</keyword>
<sequence>MSGGGPAAGAAPRVLAAVVVPPHLSVSGGARAAEQLSAALRPRCEVTVASMMNGAGSAAAVHRLPVRSWLPPLLPWSRLPPRYRTLFYRSDIPRLLAPGAFDLVHLHNPMPALELERIARACRARGLPYVISTHGFNEVANGGTVYGFGRAGRLLWQQLVVAPVARAVRRAAGIFALSPADADIVAAMGFAGPVTPVPNGVALPGPADAAADRQALARLGIPAGSAPGTLTALFLANHTPNKGLPQLLEAFGRIERPFLLIIGGERRGGIGYDAAIAACRPGQRIVVTGRLSDAEVAAAFRRADLFVFPTLADTLPLVVLEAMAHGLPVVASRVGGIPYQLGGDCGLLVPPGDAGALAAAVEALAADPGRRRQAGAAARRRVADRFTWARAAEQALQGYGEALQGRPRPAAALLPTRPATLPATLPTPLSTTLPAGPADRRAH</sequence>
<comment type="caution">
    <text evidence="3">The sequence shown here is derived from an EMBL/GenBank/DDBJ whole genome shotgun (WGS) entry which is preliminary data.</text>
</comment>
<accession>A0ABT8AGT6</accession>
<dbReference type="EC" id="2.4.-.-" evidence="3"/>
<dbReference type="Pfam" id="PF13692">
    <property type="entry name" value="Glyco_trans_1_4"/>
    <property type="match status" value="1"/>
</dbReference>
<evidence type="ECO:0000259" key="2">
    <source>
        <dbReference type="Pfam" id="PF13439"/>
    </source>
</evidence>
<dbReference type="InterPro" id="IPR028098">
    <property type="entry name" value="Glyco_trans_4-like_N"/>
</dbReference>
<protein>
    <submittedName>
        <fullName evidence="3">Glycosyltransferase</fullName>
        <ecNumber evidence="3">2.4.-.-</ecNumber>
    </submittedName>
</protein>
<dbReference type="PANTHER" id="PTHR45947:SF3">
    <property type="entry name" value="SULFOQUINOVOSYL TRANSFERASE SQD2"/>
    <property type="match status" value="1"/>
</dbReference>
<name>A0ABT8AGT6_9PROT</name>
<dbReference type="Proteomes" id="UP001529369">
    <property type="component" value="Unassembled WGS sequence"/>
</dbReference>
<feature type="region of interest" description="Disordered" evidence="1">
    <location>
        <begin position="419"/>
        <end position="443"/>
    </location>
</feature>
<dbReference type="Pfam" id="PF13439">
    <property type="entry name" value="Glyco_transf_4"/>
    <property type="match status" value="1"/>
</dbReference>
<dbReference type="InterPro" id="IPR050194">
    <property type="entry name" value="Glycosyltransferase_grp1"/>
</dbReference>
<gene>
    <name evidence="3" type="ORF">QWZ14_31290</name>
</gene>
<dbReference type="RefSeq" id="WP_290321007.1">
    <property type="nucleotide sequence ID" value="NZ_JAUFPN010000310.1"/>
</dbReference>
<evidence type="ECO:0000313" key="3">
    <source>
        <dbReference type="EMBL" id="MDN3568885.1"/>
    </source>
</evidence>
<dbReference type="SUPFAM" id="SSF53756">
    <property type="entry name" value="UDP-Glycosyltransferase/glycogen phosphorylase"/>
    <property type="match status" value="1"/>
</dbReference>
<feature type="domain" description="Glycosyltransferase subfamily 4-like N-terminal" evidence="2">
    <location>
        <begin position="26"/>
        <end position="201"/>
    </location>
</feature>
<dbReference type="PANTHER" id="PTHR45947">
    <property type="entry name" value="SULFOQUINOVOSYL TRANSFERASE SQD2"/>
    <property type="match status" value="1"/>
</dbReference>
<reference evidence="4" key="1">
    <citation type="journal article" date="2019" name="Int. J. Syst. Evol. Microbiol.">
        <title>The Global Catalogue of Microorganisms (GCM) 10K type strain sequencing project: providing services to taxonomists for standard genome sequencing and annotation.</title>
        <authorList>
            <consortium name="The Broad Institute Genomics Platform"/>
            <consortium name="The Broad Institute Genome Sequencing Center for Infectious Disease"/>
            <person name="Wu L."/>
            <person name="Ma J."/>
        </authorList>
    </citation>
    <scope>NUCLEOTIDE SEQUENCE [LARGE SCALE GENOMIC DNA]</scope>
    <source>
        <strain evidence="4">CECT 7131</strain>
    </source>
</reference>
<keyword evidence="3" id="KW-0328">Glycosyltransferase</keyword>
<feature type="compositionally biased region" description="Low complexity" evidence="1">
    <location>
        <begin position="419"/>
        <end position="435"/>
    </location>
</feature>
<evidence type="ECO:0000313" key="4">
    <source>
        <dbReference type="Proteomes" id="UP001529369"/>
    </source>
</evidence>